<sequence length="109" mass="12299">MFFLVGISLALPQPPAQGQPTVIVATDSIRMSPLPSQQYDFYYSAHQANVFAKISLTSYVLEDRLKRNRFRDKTYTVFVAKGLAVRDGFDDYVLIGSGSIEEIKPDGYW</sequence>
<reference evidence="1 2" key="1">
    <citation type="submission" date="2016-10" db="EMBL/GenBank/DDBJ databases">
        <authorList>
            <person name="de Groot N.N."/>
        </authorList>
    </citation>
    <scope>NUCLEOTIDE SEQUENCE [LARGE SCALE GENOMIC DNA]</scope>
    <source>
        <strain evidence="1 2">DSM 26130</strain>
    </source>
</reference>
<evidence type="ECO:0000313" key="1">
    <source>
        <dbReference type="EMBL" id="SFE89000.1"/>
    </source>
</evidence>
<dbReference type="AlphaFoldDB" id="A0A1I2E9R8"/>
<dbReference type="STRING" id="662367.SAMN05216167_12158"/>
<organism evidence="1 2">
    <name type="scientific">Spirosoma endophyticum</name>
    <dbReference type="NCBI Taxonomy" id="662367"/>
    <lineage>
        <taxon>Bacteria</taxon>
        <taxon>Pseudomonadati</taxon>
        <taxon>Bacteroidota</taxon>
        <taxon>Cytophagia</taxon>
        <taxon>Cytophagales</taxon>
        <taxon>Cytophagaceae</taxon>
        <taxon>Spirosoma</taxon>
    </lineage>
</organism>
<dbReference type="Proteomes" id="UP000198598">
    <property type="component" value="Unassembled WGS sequence"/>
</dbReference>
<proteinExistence type="predicted"/>
<name>A0A1I2E9R8_9BACT</name>
<protein>
    <submittedName>
        <fullName evidence="1">Uncharacterized protein</fullName>
    </submittedName>
</protein>
<keyword evidence="2" id="KW-1185">Reference proteome</keyword>
<gene>
    <name evidence="1" type="ORF">SAMN05216167_12158</name>
</gene>
<accession>A0A1I2E9R8</accession>
<dbReference type="EMBL" id="FOLQ01000021">
    <property type="protein sequence ID" value="SFE89000.1"/>
    <property type="molecule type" value="Genomic_DNA"/>
</dbReference>
<evidence type="ECO:0000313" key="2">
    <source>
        <dbReference type="Proteomes" id="UP000198598"/>
    </source>
</evidence>